<accession>A0ABV7CQR9</accession>
<evidence type="ECO:0000313" key="1">
    <source>
        <dbReference type="EMBL" id="MFC3038638.1"/>
    </source>
</evidence>
<protein>
    <submittedName>
        <fullName evidence="1">Phasin family protein</fullName>
    </submittedName>
</protein>
<dbReference type="RefSeq" id="WP_390266579.1">
    <property type="nucleotide sequence ID" value="NZ_JBHRSA010000001.1"/>
</dbReference>
<proteinExistence type="predicted"/>
<sequence>MSDTLRKGFLLGLGAAISGKEKLDTKLKEMVDKNELTQEQARNMMDSFVVKGEMKRDEWNSKQYDQTRKMAKDLGLATREDINELRARITQLEAKLGEDEQ</sequence>
<dbReference type="EMBL" id="JBHRSA010000001">
    <property type="protein sequence ID" value="MFC3038638.1"/>
    <property type="molecule type" value="Genomic_DNA"/>
</dbReference>
<keyword evidence="2" id="KW-1185">Reference proteome</keyword>
<reference evidence="2" key="1">
    <citation type="journal article" date="2019" name="Int. J. Syst. Evol. Microbiol.">
        <title>The Global Catalogue of Microorganisms (GCM) 10K type strain sequencing project: providing services to taxonomists for standard genome sequencing and annotation.</title>
        <authorList>
            <consortium name="The Broad Institute Genomics Platform"/>
            <consortium name="The Broad Institute Genome Sequencing Center for Infectious Disease"/>
            <person name="Wu L."/>
            <person name="Ma J."/>
        </authorList>
    </citation>
    <scope>NUCLEOTIDE SEQUENCE [LARGE SCALE GENOMIC DNA]</scope>
    <source>
        <strain evidence="2">KCTC 13128</strain>
    </source>
</reference>
<organism evidence="1 2">
    <name type="scientific">Virgibacillus xinjiangensis</name>
    <dbReference type="NCBI Taxonomy" id="393090"/>
    <lineage>
        <taxon>Bacteria</taxon>
        <taxon>Bacillati</taxon>
        <taxon>Bacillota</taxon>
        <taxon>Bacilli</taxon>
        <taxon>Bacillales</taxon>
        <taxon>Bacillaceae</taxon>
        <taxon>Virgibacillus</taxon>
    </lineage>
</organism>
<name>A0ABV7CQR9_9BACI</name>
<gene>
    <name evidence="1" type="ORF">ACFOGI_00035</name>
</gene>
<comment type="caution">
    <text evidence="1">The sequence shown here is derived from an EMBL/GenBank/DDBJ whole genome shotgun (WGS) entry which is preliminary data.</text>
</comment>
<evidence type="ECO:0000313" key="2">
    <source>
        <dbReference type="Proteomes" id="UP001595279"/>
    </source>
</evidence>
<dbReference type="Proteomes" id="UP001595279">
    <property type="component" value="Unassembled WGS sequence"/>
</dbReference>